<feature type="chain" id="PRO_5012262696" description="Solute-binding protein family 5 domain-containing protein" evidence="5">
    <location>
        <begin position="27"/>
        <end position="265"/>
    </location>
</feature>
<evidence type="ECO:0000256" key="5">
    <source>
        <dbReference type="SAM" id="SignalP"/>
    </source>
</evidence>
<feature type="signal peptide" evidence="5">
    <location>
        <begin position="1"/>
        <end position="26"/>
    </location>
</feature>
<dbReference type="OrthoDB" id="9803988at2"/>
<dbReference type="SUPFAM" id="SSF53850">
    <property type="entry name" value="Periplasmic binding protein-like II"/>
    <property type="match status" value="1"/>
</dbReference>
<gene>
    <name evidence="7" type="ORF">ATO3_06015</name>
</gene>
<comment type="subcellular location">
    <subcellularLocation>
        <location evidence="1">Periplasm</location>
    </subcellularLocation>
</comment>
<dbReference type="PANTHER" id="PTHR30290:SF9">
    <property type="entry name" value="OLIGOPEPTIDE-BINDING PROTEIN APPA"/>
    <property type="match status" value="1"/>
</dbReference>
<evidence type="ECO:0000256" key="2">
    <source>
        <dbReference type="ARBA" id="ARBA00005695"/>
    </source>
</evidence>
<protein>
    <recommendedName>
        <fullName evidence="6">Solute-binding protein family 5 domain-containing protein</fullName>
    </recommendedName>
</protein>
<dbReference type="PROSITE" id="PS51318">
    <property type="entry name" value="TAT"/>
    <property type="match status" value="1"/>
</dbReference>
<evidence type="ECO:0000256" key="4">
    <source>
        <dbReference type="ARBA" id="ARBA00022729"/>
    </source>
</evidence>
<keyword evidence="3" id="KW-0813">Transport</keyword>
<evidence type="ECO:0000259" key="6">
    <source>
        <dbReference type="Pfam" id="PF00496"/>
    </source>
</evidence>
<accession>A0A225NN00</accession>
<comment type="similarity">
    <text evidence="2">Belongs to the bacterial solute-binding protein 5 family.</text>
</comment>
<organism evidence="7 8">
    <name type="scientific">Marinibacterium profundimaris</name>
    <dbReference type="NCBI Taxonomy" id="1679460"/>
    <lineage>
        <taxon>Bacteria</taxon>
        <taxon>Pseudomonadati</taxon>
        <taxon>Pseudomonadota</taxon>
        <taxon>Alphaproteobacteria</taxon>
        <taxon>Rhodobacterales</taxon>
        <taxon>Paracoccaceae</taxon>
        <taxon>Marinibacterium</taxon>
    </lineage>
</organism>
<reference evidence="7 8" key="1">
    <citation type="submission" date="2013-04" db="EMBL/GenBank/DDBJ databases">
        <title>Oceanicola sp. 22II1-22F33 Genome Sequencing.</title>
        <authorList>
            <person name="Lai Q."/>
            <person name="Li G."/>
            <person name="Shao Z."/>
        </authorList>
    </citation>
    <scope>NUCLEOTIDE SEQUENCE [LARGE SCALE GENOMIC DNA]</scope>
    <source>
        <strain evidence="7 8">22II1-22F33</strain>
    </source>
</reference>
<feature type="domain" description="Solute-binding protein family 5" evidence="6">
    <location>
        <begin position="69"/>
        <end position="229"/>
    </location>
</feature>
<dbReference type="EMBL" id="AQQR01000002">
    <property type="protein sequence ID" value="OWU75752.1"/>
    <property type="molecule type" value="Genomic_DNA"/>
</dbReference>
<evidence type="ECO:0000256" key="3">
    <source>
        <dbReference type="ARBA" id="ARBA00022448"/>
    </source>
</evidence>
<evidence type="ECO:0000313" key="8">
    <source>
        <dbReference type="Proteomes" id="UP000215377"/>
    </source>
</evidence>
<dbReference type="InterPro" id="IPR000914">
    <property type="entry name" value="SBP_5_dom"/>
</dbReference>
<comment type="caution">
    <text evidence="7">The sequence shown here is derived from an EMBL/GenBank/DDBJ whole genome shotgun (WGS) entry which is preliminary data.</text>
</comment>
<dbReference type="Gene3D" id="3.40.190.10">
    <property type="entry name" value="Periplasmic binding protein-like II"/>
    <property type="match status" value="1"/>
</dbReference>
<dbReference type="Proteomes" id="UP000215377">
    <property type="component" value="Unassembled WGS sequence"/>
</dbReference>
<dbReference type="GO" id="GO:0015833">
    <property type="term" value="P:peptide transport"/>
    <property type="evidence" value="ECO:0007669"/>
    <property type="project" value="TreeGrafter"/>
</dbReference>
<proteinExistence type="inferred from homology"/>
<name>A0A225NN00_9RHOB</name>
<dbReference type="GO" id="GO:1904680">
    <property type="term" value="F:peptide transmembrane transporter activity"/>
    <property type="evidence" value="ECO:0007669"/>
    <property type="project" value="TreeGrafter"/>
</dbReference>
<keyword evidence="8" id="KW-1185">Reference proteome</keyword>
<sequence length="265" mass="27880">MRRLDRRALFASGAAAALLAASGLSAENLPRRGGRLRIAAADGAGVAAVAKGAVFETLTEVAPDGLLRGELASAWHGSADATDWRIGLRPGAKFHDGRTCAAGDVIATLLGEASPVADAIAGARAVPGGLEITLWRGDPDFPYRLADPALSVAPGGDLPGAMEDWVGTGLYRVVTARDGRQYLGRRVDAHWKDGRAGWVDTVEVIAVTDPNVRDEALRDGFVDVAEAGDDLTDHLGQADHVGRPRVVSARGRLDDGRIAERWWIA</sequence>
<keyword evidence="4 5" id="KW-0732">Signal</keyword>
<evidence type="ECO:0000313" key="7">
    <source>
        <dbReference type="EMBL" id="OWU75752.1"/>
    </source>
</evidence>
<dbReference type="Pfam" id="PF00496">
    <property type="entry name" value="SBP_bac_5"/>
    <property type="match status" value="1"/>
</dbReference>
<dbReference type="InterPro" id="IPR006311">
    <property type="entry name" value="TAT_signal"/>
</dbReference>
<dbReference type="InterPro" id="IPR039424">
    <property type="entry name" value="SBP_5"/>
</dbReference>
<dbReference type="PANTHER" id="PTHR30290">
    <property type="entry name" value="PERIPLASMIC BINDING COMPONENT OF ABC TRANSPORTER"/>
    <property type="match status" value="1"/>
</dbReference>
<dbReference type="AlphaFoldDB" id="A0A225NN00"/>
<dbReference type="RefSeq" id="WP_088648924.1">
    <property type="nucleotide sequence ID" value="NZ_AQQR01000002.1"/>
</dbReference>
<evidence type="ECO:0000256" key="1">
    <source>
        <dbReference type="ARBA" id="ARBA00004418"/>
    </source>
</evidence>